<proteinExistence type="predicted"/>
<comment type="caution">
    <text evidence="2">The sequence shown here is derived from an EMBL/GenBank/DDBJ whole genome shotgun (WGS) entry which is preliminary data.</text>
</comment>
<evidence type="ECO:0000256" key="1">
    <source>
        <dbReference type="SAM" id="MobiDB-lite"/>
    </source>
</evidence>
<protein>
    <submittedName>
        <fullName evidence="2">Uncharacterized protein</fullName>
    </submittedName>
</protein>
<organism evidence="2 3">
    <name type="scientific">Ramazzottius varieornatus</name>
    <name type="common">Water bear</name>
    <name type="synonym">Tardigrade</name>
    <dbReference type="NCBI Taxonomy" id="947166"/>
    <lineage>
        <taxon>Eukaryota</taxon>
        <taxon>Metazoa</taxon>
        <taxon>Ecdysozoa</taxon>
        <taxon>Tardigrada</taxon>
        <taxon>Eutardigrada</taxon>
        <taxon>Parachela</taxon>
        <taxon>Hypsibioidea</taxon>
        <taxon>Ramazzottiidae</taxon>
        <taxon>Ramazzottius</taxon>
    </lineage>
</organism>
<feature type="compositionally biased region" description="Polar residues" evidence="1">
    <location>
        <begin position="94"/>
        <end position="135"/>
    </location>
</feature>
<dbReference type="AlphaFoldDB" id="A0A1D1VRZ7"/>
<feature type="region of interest" description="Disordered" evidence="1">
    <location>
        <begin position="88"/>
        <end position="135"/>
    </location>
</feature>
<name>A0A1D1VRZ7_RAMVA</name>
<keyword evidence="3" id="KW-1185">Reference proteome</keyword>
<evidence type="ECO:0000313" key="2">
    <source>
        <dbReference type="EMBL" id="GAV04300.1"/>
    </source>
</evidence>
<dbReference type="EMBL" id="BDGG01000010">
    <property type="protein sequence ID" value="GAV04300.1"/>
    <property type="molecule type" value="Genomic_DNA"/>
</dbReference>
<accession>A0A1D1VRZ7</accession>
<reference evidence="2 3" key="1">
    <citation type="journal article" date="2016" name="Nat. Commun.">
        <title>Extremotolerant tardigrade genome and improved radiotolerance of human cultured cells by tardigrade-unique protein.</title>
        <authorList>
            <person name="Hashimoto T."/>
            <person name="Horikawa D.D."/>
            <person name="Saito Y."/>
            <person name="Kuwahara H."/>
            <person name="Kozuka-Hata H."/>
            <person name="Shin-I T."/>
            <person name="Minakuchi Y."/>
            <person name="Ohishi K."/>
            <person name="Motoyama A."/>
            <person name="Aizu T."/>
            <person name="Enomoto A."/>
            <person name="Kondo K."/>
            <person name="Tanaka S."/>
            <person name="Hara Y."/>
            <person name="Koshikawa S."/>
            <person name="Sagara H."/>
            <person name="Miura T."/>
            <person name="Yokobori S."/>
            <person name="Miyagawa K."/>
            <person name="Suzuki Y."/>
            <person name="Kubo T."/>
            <person name="Oyama M."/>
            <person name="Kohara Y."/>
            <person name="Fujiyama A."/>
            <person name="Arakawa K."/>
            <person name="Katayama T."/>
            <person name="Toyoda A."/>
            <person name="Kunieda T."/>
        </authorList>
    </citation>
    <scope>NUCLEOTIDE SEQUENCE [LARGE SCALE GENOMIC DNA]</scope>
    <source>
        <strain evidence="2 3">YOKOZUNA-1</strain>
    </source>
</reference>
<evidence type="ECO:0000313" key="3">
    <source>
        <dbReference type="Proteomes" id="UP000186922"/>
    </source>
</evidence>
<sequence>MELDYLAMIWLSIWDPRLKANIFQLKEMSMSDWFFTRVGWGSAVGVRDLLIKSEVHGSFDFWEHRAAAEDEDEEAEFEELKDWITGEDEEPQSGFFQTPSTQTGQLGPSSLQNLGSQTGNKSVSSIVNEQNETAV</sequence>
<dbReference type="Proteomes" id="UP000186922">
    <property type="component" value="Unassembled WGS sequence"/>
</dbReference>
<dbReference type="OrthoDB" id="10472066at2759"/>
<gene>
    <name evidence="2" type="primary">RvY_14603-1</name>
    <name evidence="2" type="synonym">RvY_14603.1</name>
    <name evidence="2" type="ORF">RvY_14603</name>
</gene>